<protein>
    <submittedName>
        <fullName evidence="7">S49 family peptidase</fullName>
    </submittedName>
</protein>
<dbReference type="AlphaFoldDB" id="A0A3A4ZKG0"/>
<dbReference type="InterPro" id="IPR047272">
    <property type="entry name" value="S49_SppA_C"/>
</dbReference>
<dbReference type="PROSITE" id="PS51257">
    <property type="entry name" value="PROKAR_LIPOPROTEIN"/>
    <property type="match status" value="1"/>
</dbReference>
<dbReference type="Pfam" id="PF01343">
    <property type="entry name" value="Peptidase_S49"/>
    <property type="match status" value="1"/>
</dbReference>
<feature type="domain" description="Peptidase S49" evidence="6">
    <location>
        <begin position="145"/>
        <end position="304"/>
    </location>
</feature>
<dbReference type="Proteomes" id="UP000265540">
    <property type="component" value="Unassembled WGS sequence"/>
</dbReference>
<comment type="similarity">
    <text evidence="1">Belongs to the peptidase S49 family.</text>
</comment>
<evidence type="ECO:0000256" key="2">
    <source>
        <dbReference type="ARBA" id="ARBA00022670"/>
    </source>
</evidence>
<feature type="transmembrane region" description="Helical" evidence="5">
    <location>
        <begin position="12"/>
        <end position="37"/>
    </location>
</feature>
<keyword evidence="3" id="KW-0378">Hydrolase</keyword>
<evidence type="ECO:0000256" key="4">
    <source>
        <dbReference type="ARBA" id="ARBA00022825"/>
    </source>
</evidence>
<dbReference type="Gene3D" id="3.90.226.10">
    <property type="entry name" value="2-enoyl-CoA Hydratase, Chain A, domain 1"/>
    <property type="match status" value="2"/>
</dbReference>
<dbReference type="InterPro" id="IPR002142">
    <property type="entry name" value="Peptidase_S49"/>
</dbReference>
<dbReference type="GO" id="GO:0006508">
    <property type="term" value="P:proteolysis"/>
    <property type="evidence" value="ECO:0007669"/>
    <property type="project" value="UniProtKB-KW"/>
</dbReference>
<evidence type="ECO:0000313" key="8">
    <source>
        <dbReference type="Proteomes" id="UP000265540"/>
    </source>
</evidence>
<dbReference type="EMBL" id="QZJF01000012">
    <property type="protein sequence ID" value="RJR27357.1"/>
    <property type="molecule type" value="Genomic_DNA"/>
</dbReference>
<keyword evidence="5" id="KW-0472">Membrane</keyword>
<accession>A0A3A4ZKG0</accession>
<dbReference type="PANTHER" id="PTHR42987:SF4">
    <property type="entry name" value="PROTEASE SOHB-RELATED"/>
    <property type="match status" value="1"/>
</dbReference>
<evidence type="ECO:0000259" key="6">
    <source>
        <dbReference type="Pfam" id="PF01343"/>
    </source>
</evidence>
<evidence type="ECO:0000313" key="7">
    <source>
        <dbReference type="EMBL" id="RJR27357.1"/>
    </source>
</evidence>
<sequence length="357" mass="39371">MRNFFSEHPILAVLMTSCLTTVFLSVVSVLLFVAIVVKSFSWLGEQLEMPVSDSSEEYSYIAGSSNSQNKLLSIKIDGVIYSSRTANDPFDFLFPGTTYGYTIKDILTKAAEDPDIKGVILEIDSPGGTINGSRAIYDGVKYFKTKSGKPVLAFIEGIGASGAYMSAIAADYITADHGSLTGSIGVIMGPFKYYNKVISESDFVGSVATENGIEYTYITGGEDKEFGSPYKPLSEKARNIMQQNVDTEYQSFVELVSTDRNISRLDITQNIGALVYENTQAKELGLIDEIKNKHESYNHLANMSGITSSDYQIVGYKENDLWSSIFSGVLSNFYSAETLECRLCNQMLFLYGEPRIF</sequence>
<comment type="caution">
    <text evidence="7">The sequence shown here is derived from an EMBL/GenBank/DDBJ whole genome shotgun (WGS) entry which is preliminary data.</text>
</comment>
<dbReference type="SUPFAM" id="SSF52096">
    <property type="entry name" value="ClpP/crotonase"/>
    <property type="match status" value="1"/>
</dbReference>
<keyword evidence="4" id="KW-0720">Serine protease</keyword>
<keyword evidence="2" id="KW-0645">Protease</keyword>
<gene>
    <name evidence="7" type="ORF">C4561_02270</name>
</gene>
<dbReference type="InterPro" id="IPR029045">
    <property type="entry name" value="ClpP/crotonase-like_dom_sf"/>
</dbReference>
<evidence type="ECO:0000256" key="1">
    <source>
        <dbReference type="ARBA" id="ARBA00008683"/>
    </source>
</evidence>
<evidence type="ECO:0000256" key="5">
    <source>
        <dbReference type="SAM" id="Phobius"/>
    </source>
</evidence>
<dbReference type="CDD" id="cd07023">
    <property type="entry name" value="S49_Sppa_N_C"/>
    <property type="match status" value="1"/>
</dbReference>
<evidence type="ECO:0000256" key="3">
    <source>
        <dbReference type="ARBA" id="ARBA00022801"/>
    </source>
</evidence>
<keyword evidence="5" id="KW-0812">Transmembrane</keyword>
<reference evidence="7 8" key="1">
    <citation type="journal article" date="2017" name="ISME J.">
        <title>Energy and carbon metabolisms in a deep terrestrial subsurface fluid microbial community.</title>
        <authorList>
            <person name="Momper L."/>
            <person name="Jungbluth S.P."/>
            <person name="Lee M.D."/>
            <person name="Amend J.P."/>
        </authorList>
    </citation>
    <scope>NUCLEOTIDE SEQUENCE [LARGE SCALE GENOMIC DNA]</scope>
    <source>
        <strain evidence="7">SURF_46</strain>
    </source>
</reference>
<proteinExistence type="inferred from homology"/>
<name>A0A3A4ZKG0_UNCKA</name>
<dbReference type="GO" id="GO:0008236">
    <property type="term" value="F:serine-type peptidase activity"/>
    <property type="evidence" value="ECO:0007669"/>
    <property type="project" value="UniProtKB-KW"/>
</dbReference>
<dbReference type="PANTHER" id="PTHR42987">
    <property type="entry name" value="PEPTIDASE S49"/>
    <property type="match status" value="1"/>
</dbReference>
<keyword evidence="5" id="KW-1133">Transmembrane helix</keyword>
<organism evidence="7 8">
    <name type="scientific">candidate division WWE3 bacterium</name>
    <dbReference type="NCBI Taxonomy" id="2053526"/>
    <lineage>
        <taxon>Bacteria</taxon>
        <taxon>Katanobacteria</taxon>
    </lineage>
</organism>